<feature type="transmembrane region" description="Helical" evidence="1">
    <location>
        <begin position="54"/>
        <end position="72"/>
    </location>
</feature>
<name>A0A024SH85_HYPJR</name>
<dbReference type="EMBL" id="KI911142">
    <property type="protein sequence ID" value="ETS03866.1"/>
    <property type="molecule type" value="Genomic_DNA"/>
</dbReference>
<keyword evidence="1" id="KW-1133">Transmembrane helix</keyword>
<proteinExistence type="predicted"/>
<keyword evidence="1" id="KW-0812">Transmembrane</keyword>
<reference evidence="3" key="1">
    <citation type="journal article" date="2013" name="Ind. Biotechnol.">
        <title>Comparative genomics analysis of Trichoderma reesei strains.</title>
        <authorList>
            <person name="Koike H."/>
            <person name="Aerts A."/>
            <person name="LaButti K."/>
            <person name="Grigoriev I.V."/>
            <person name="Baker S.E."/>
        </authorList>
    </citation>
    <scope>NUCLEOTIDE SEQUENCE [LARGE SCALE GENOMIC DNA]</scope>
    <source>
        <strain evidence="3">ATCC 56765 / BCRC 32924 / NRRL 11460 / Rut C-30</strain>
    </source>
</reference>
<dbReference type="KEGG" id="trr:M419DRAFT_128268"/>
<organism evidence="2 3">
    <name type="scientific">Hypocrea jecorina (strain ATCC 56765 / BCRC 32924 / NRRL 11460 / Rut C-30)</name>
    <name type="common">Trichoderma reesei</name>
    <dbReference type="NCBI Taxonomy" id="1344414"/>
    <lineage>
        <taxon>Eukaryota</taxon>
        <taxon>Fungi</taxon>
        <taxon>Dikarya</taxon>
        <taxon>Ascomycota</taxon>
        <taxon>Pezizomycotina</taxon>
        <taxon>Sordariomycetes</taxon>
        <taxon>Hypocreomycetidae</taxon>
        <taxon>Hypocreales</taxon>
        <taxon>Hypocreaceae</taxon>
        <taxon>Trichoderma</taxon>
    </lineage>
</organism>
<protein>
    <submittedName>
        <fullName evidence="2">Uncharacterized protein</fullName>
    </submittedName>
</protein>
<dbReference type="HOGENOM" id="CLU_2639869_0_0_1"/>
<gene>
    <name evidence="2" type="ORF">M419DRAFT_128268</name>
</gene>
<dbReference type="AlphaFoldDB" id="A0A024SH85"/>
<evidence type="ECO:0000313" key="3">
    <source>
        <dbReference type="Proteomes" id="UP000024376"/>
    </source>
</evidence>
<evidence type="ECO:0000313" key="2">
    <source>
        <dbReference type="EMBL" id="ETS03866.1"/>
    </source>
</evidence>
<dbReference type="Proteomes" id="UP000024376">
    <property type="component" value="Unassembled WGS sequence"/>
</dbReference>
<accession>A0A024SH85</accession>
<sequence length="77" mass="8696">MEIWGFYGWYTPKVVNDGVPVDYFLFTSFSPTAVYLLDMLMPGSFTLHPSSFDGSVFFSLVVFIKIVATVRARKGKC</sequence>
<evidence type="ECO:0000256" key="1">
    <source>
        <dbReference type="SAM" id="Phobius"/>
    </source>
</evidence>
<keyword evidence="1" id="KW-0472">Membrane</keyword>